<evidence type="ECO:0000313" key="4">
    <source>
        <dbReference type="Proteomes" id="UP000011058"/>
    </source>
</evidence>
<dbReference type="SMART" id="SM00710">
    <property type="entry name" value="PbH1"/>
    <property type="match status" value="7"/>
</dbReference>
<feature type="domain" description="Right handed beta helix" evidence="2">
    <location>
        <begin position="152"/>
        <end position="230"/>
    </location>
</feature>
<dbReference type="HOGENOM" id="CLU_579709_0_0_10"/>
<dbReference type="InterPro" id="IPR039448">
    <property type="entry name" value="Beta_helix"/>
</dbReference>
<protein>
    <recommendedName>
        <fullName evidence="2">Right handed beta helix domain-containing protein</fullName>
    </recommendedName>
</protein>
<gene>
    <name evidence="3" type="ORF">FAES_4971</name>
</gene>
<keyword evidence="4" id="KW-1185">Reference proteome</keyword>
<dbReference type="SUPFAM" id="SSF51126">
    <property type="entry name" value="Pectin lyase-like"/>
    <property type="match status" value="1"/>
</dbReference>
<dbReference type="AlphaFoldDB" id="I0KFR7"/>
<dbReference type="Proteomes" id="UP000011058">
    <property type="component" value="Chromosome"/>
</dbReference>
<dbReference type="PANTHER" id="PTHR31736">
    <property type="match status" value="1"/>
</dbReference>
<keyword evidence="1" id="KW-1015">Disulfide bond</keyword>
<dbReference type="KEGG" id="fae:FAES_4971"/>
<dbReference type="EMBL" id="HE796683">
    <property type="protein sequence ID" value="CCH02970.1"/>
    <property type="molecule type" value="Genomic_DNA"/>
</dbReference>
<dbReference type="InterPro" id="IPR011050">
    <property type="entry name" value="Pectin_lyase_fold/virulence"/>
</dbReference>
<evidence type="ECO:0000259" key="2">
    <source>
        <dbReference type="Pfam" id="PF13229"/>
    </source>
</evidence>
<dbReference type="InterPro" id="IPR006626">
    <property type="entry name" value="PbH1"/>
</dbReference>
<evidence type="ECO:0000313" key="3">
    <source>
        <dbReference type="EMBL" id="CCH02970.1"/>
    </source>
</evidence>
<sequence length="471" mass="52265">MLFDIDLAINLKNMLTLITPSNLAHFMLVLFVKYSHSPVLQSRVKDSDLREKSITPQQYGAKGDGKHDDTQAFLRCFRSNSKVVVPKAPKFYLVSGQILIANVTNLSVRADKAIILCNDLSKPAWLFQKCKDVVLTGGEWGYVKMPVTNGGNNQHTLQFDQCENILLSKSHIRNSPEIGIAITQCYGITIENSWIEHTWRDGTYAHYSAKIKYINNKYSDCKDDAMSFHDYGRDAERQYLMRRGIHQASGLVIDKCQVKNCYQGFGSVAGADMVIKNSMFSNTVLAGIALMNQKLLYPDGVTRLKNVQVLNNKCVSNCSKTIINKKVFINGGQASSGRAAIICASLGDNNQIGLTEPKRQSNIKLINNYVSSSGAIGLGIYSTDNIVLSGNTFKDCIVTGNTLGGAVVEIWECTKYAEGKTNKVIDTRNRIQHQRAYNFSGLQGTVKKWTVINRTVEDGLIDNSPSLKKAY</sequence>
<evidence type="ECO:0000256" key="1">
    <source>
        <dbReference type="ARBA" id="ARBA00023157"/>
    </source>
</evidence>
<dbReference type="PANTHER" id="PTHR31736:SF19">
    <property type="entry name" value="PECTIN LYASE SUPERFAMILY PROTEIN-RELATED"/>
    <property type="match status" value="1"/>
</dbReference>
<organism evidence="3 4">
    <name type="scientific">Fibrella aestuarina BUZ 2</name>
    <dbReference type="NCBI Taxonomy" id="1166018"/>
    <lineage>
        <taxon>Bacteria</taxon>
        <taxon>Pseudomonadati</taxon>
        <taxon>Bacteroidota</taxon>
        <taxon>Cytophagia</taxon>
        <taxon>Cytophagales</taxon>
        <taxon>Spirosomataceae</taxon>
        <taxon>Fibrella</taxon>
    </lineage>
</organism>
<dbReference type="eggNOG" id="COG5434">
    <property type="taxonomic scope" value="Bacteria"/>
</dbReference>
<accession>I0KFR7</accession>
<dbReference type="Pfam" id="PF13229">
    <property type="entry name" value="Beta_helix"/>
    <property type="match status" value="1"/>
</dbReference>
<name>I0KFR7_9BACT</name>
<reference evidence="3 4" key="1">
    <citation type="journal article" date="2012" name="J. Bacteriol.">
        <title>Genome Sequence of Fibrella aestuarina BUZ 2T, a Filamentous Marine Bacterium.</title>
        <authorList>
            <person name="Filippini M."/>
            <person name="Qi W."/>
            <person name="Blom J."/>
            <person name="Goesmann A."/>
            <person name="Smits T.H."/>
            <person name="Bagheri H.C."/>
        </authorList>
    </citation>
    <scope>NUCLEOTIDE SEQUENCE [LARGE SCALE GENOMIC DNA]</scope>
    <source>
        <strain evidence="4">BUZ 2T</strain>
    </source>
</reference>
<dbReference type="InterPro" id="IPR012334">
    <property type="entry name" value="Pectin_lyas_fold"/>
</dbReference>
<proteinExistence type="predicted"/>
<dbReference type="Gene3D" id="2.160.20.10">
    <property type="entry name" value="Single-stranded right-handed beta-helix, Pectin lyase-like"/>
    <property type="match status" value="2"/>
</dbReference>